<dbReference type="Proteomes" id="UP000244073">
    <property type="component" value="Unassembled WGS sequence"/>
</dbReference>
<accession>A0A2T5LPW4</accession>
<sequence length="85" mass="9209">MPIPVYYTEGCQESHPSSEARAGESRASDTTNSASNASSTGFGSGYTSALNDQGEPLSKEEADRLYEERMEEEKTGKDLRGVIGW</sequence>
<dbReference type="GeneID" id="63817850"/>
<comment type="caution">
    <text evidence="2">The sequence shown here is derived from an EMBL/GenBank/DDBJ whole genome shotgun (WGS) entry which is preliminary data.</text>
</comment>
<evidence type="ECO:0000313" key="2">
    <source>
        <dbReference type="EMBL" id="PTU18330.1"/>
    </source>
</evidence>
<reference evidence="2 3" key="1">
    <citation type="journal article" date="2018" name="Proc. Natl. Acad. Sci. U.S.A.">
        <title>Linking secondary metabolites to gene clusters through genome sequencing of six diverse Aspergillus species.</title>
        <authorList>
            <person name="Kaerboelling I."/>
            <person name="Vesth T.C."/>
            <person name="Frisvad J.C."/>
            <person name="Nybo J.L."/>
            <person name="Theobald S."/>
            <person name="Kuo A."/>
            <person name="Bowyer P."/>
            <person name="Matsuda Y."/>
            <person name="Mondo S."/>
            <person name="Lyhne E.K."/>
            <person name="Kogle M.E."/>
            <person name="Clum A."/>
            <person name="Lipzen A."/>
            <person name="Salamov A."/>
            <person name="Ngan C.Y."/>
            <person name="Daum C."/>
            <person name="Chiniquy J."/>
            <person name="Barry K."/>
            <person name="LaButti K."/>
            <person name="Haridas S."/>
            <person name="Simmons B.A."/>
            <person name="Magnuson J.K."/>
            <person name="Mortensen U.H."/>
            <person name="Larsen T.O."/>
            <person name="Grigoriev I.V."/>
            <person name="Baker S.E."/>
            <person name="Andersen M.R."/>
        </authorList>
    </citation>
    <scope>NUCLEOTIDE SEQUENCE [LARGE SCALE GENOMIC DNA]</scope>
    <source>
        <strain evidence="2 3">IBT 24754</strain>
    </source>
</reference>
<dbReference type="OrthoDB" id="197676at2759"/>
<gene>
    <name evidence="2" type="ORF">P175DRAFT_0560222</name>
</gene>
<feature type="compositionally biased region" description="Basic and acidic residues" evidence="1">
    <location>
        <begin position="57"/>
        <end position="85"/>
    </location>
</feature>
<organism evidence="2 3">
    <name type="scientific">Aspergillus ochraceoroseus IBT 24754</name>
    <dbReference type="NCBI Taxonomy" id="1392256"/>
    <lineage>
        <taxon>Eukaryota</taxon>
        <taxon>Fungi</taxon>
        <taxon>Dikarya</taxon>
        <taxon>Ascomycota</taxon>
        <taxon>Pezizomycotina</taxon>
        <taxon>Eurotiomycetes</taxon>
        <taxon>Eurotiomycetidae</taxon>
        <taxon>Eurotiales</taxon>
        <taxon>Aspergillaceae</taxon>
        <taxon>Aspergillus</taxon>
        <taxon>Aspergillus subgen. Nidulantes</taxon>
    </lineage>
</organism>
<dbReference type="RefSeq" id="XP_040749722.1">
    <property type="nucleotide sequence ID" value="XM_040900966.1"/>
</dbReference>
<evidence type="ECO:0000313" key="3">
    <source>
        <dbReference type="Proteomes" id="UP000244073"/>
    </source>
</evidence>
<name>A0A2T5LPW4_9EURO</name>
<feature type="compositionally biased region" description="Low complexity" evidence="1">
    <location>
        <begin position="28"/>
        <end position="41"/>
    </location>
</feature>
<evidence type="ECO:0000256" key="1">
    <source>
        <dbReference type="SAM" id="MobiDB-lite"/>
    </source>
</evidence>
<dbReference type="EMBL" id="MSFN02000008">
    <property type="protein sequence ID" value="PTU18330.1"/>
    <property type="molecule type" value="Genomic_DNA"/>
</dbReference>
<dbReference type="AlphaFoldDB" id="A0A2T5LPW4"/>
<protein>
    <submittedName>
        <fullName evidence="2">Uncharacterized protein</fullName>
    </submittedName>
</protein>
<dbReference type="VEuPathDB" id="FungiDB:P175DRAFT_0560222"/>
<feature type="compositionally biased region" description="Basic and acidic residues" evidence="1">
    <location>
        <begin position="16"/>
        <end position="27"/>
    </location>
</feature>
<feature type="region of interest" description="Disordered" evidence="1">
    <location>
        <begin position="1"/>
        <end position="85"/>
    </location>
</feature>
<proteinExistence type="predicted"/>